<feature type="region of interest" description="Disordered" evidence="1">
    <location>
        <begin position="1"/>
        <end position="23"/>
    </location>
</feature>
<keyword evidence="3" id="KW-1185">Reference proteome</keyword>
<dbReference type="EMBL" id="JANPWB010000001">
    <property type="protein sequence ID" value="KAJ1216270.1"/>
    <property type="molecule type" value="Genomic_DNA"/>
</dbReference>
<reference evidence="2" key="1">
    <citation type="journal article" date="2022" name="bioRxiv">
        <title>Sequencing and chromosome-scale assembly of the giantPleurodeles waltlgenome.</title>
        <authorList>
            <person name="Brown T."/>
            <person name="Elewa A."/>
            <person name="Iarovenko S."/>
            <person name="Subramanian E."/>
            <person name="Araus A.J."/>
            <person name="Petzold A."/>
            <person name="Susuki M."/>
            <person name="Suzuki K.-i.T."/>
            <person name="Hayashi T."/>
            <person name="Toyoda A."/>
            <person name="Oliveira C."/>
            <person name="Osipova E."/>
            <person name="Leigh N.D."/>
            <person name="Simon A."/>
            <person name="Yun M.H."/>
        </authorList>
    </citation>
    <scope>NUCLEOTIDE SEQUENCE</scope>
    <source>
        <strain evidence="2">20211129_DDA</strain>
        <tissue evidence="2">Liver</tissue>
    </source>
</reference>
<gene>
    <name evidence="2" type="ORF">NDU88_003874</name>
</gene>
<evidence type="ECO:0000256" key="1">
    <source>
        <dbReference type="SAM" id="MobiDB-lite"/>
    </source>
</evidence>
<evidence type="ECO:0000313" key="2">
    <source>
        <dbReference type="EMBL" id="KAJ1216270.1"/>
    </source>
</evidence>
<protein>
    <submittedName>
        <fullName evidence="2">Uncharacterized protein</fullName>
    </submittedName>
</protein>
<dbReference type="Proteomes" id="UP001066276">
    <property type="component" value="Chromosome 1_1"/>
</dbReference>
<sequence length="67" mass="7218">MLGPTPHRYQGDRHSSPRLQFLSGPRPLRSSALLLGGPGVRESSPLSVLDASNLRCAVPPGMVKRWG</sequence>
<name>A0AAV7WW26_PLEWA</name>
<accession>A0AAV7WW26</accession>
<evidence type="ECO:0000313" key="3">
    <source>
        <dbReference type="Proteomes" id="UP001066276"/>
    </source>
</evidence>
<organism evidence="2 3">
    <name type="scientific">Pleurodeles waltl</name>
    <name type="common">Iberian ribbed newt</name>
    <dbReference type="NCBI Taxonomy" id="8319"/>
    <lineage>
        <taxon>Eukaryota</taxon>
        <taxon>Metazoa</taxon>
        <taxon>Chordata</taxon>
        <taxon>Craniata</taxon>
        <taxon>Vertebrata</taxon>
        <taxon>Euteleostomi</taxon>
        <taxon>Amphibia</taxon>
        <taxon>Batrachia</taxon>
        <taxon>Caudata</taxon>
        <taxon>Salamandroidea</taxon>
        <taxon>Salamandridae</taxon>
        <taxon>Pleurodelinae</taxon>
        <taxon>Pleurodeles</taxon>
    </lineage>
</organism>
<proteinExistence type="predicted"/>
<comment type="caution">
    <text evidence="2">The sequence shown here is derived from an EMBL/GenBank/DDBJ whole genome shotgun (WGS) entry which is preliminary data.</text>
</comment>
<dbReference type="AlphaFoldDB" id="A0AAV7WW26"/>